<dbReference type="InterPro" id="IPR029056">
    <property type="entry name" value="Ribokinase-like"/>
</dbReference>
<dbReference type="CDD" id="cd01172">
    <property type="entry name" value="RfaE_like"/>
    <property type="match status" value="1"/>
</dbReference>
<name>A0A2N7PJP3_9BACT</name>
<evidence type="ECO:0000259" key="3">
    <source>
        <dbReference type="Pfam" id="PF00294"/>
    </source>
</evidence>
<gene>
    <name evidence="4" type="primary">rfaE1</name>
    <name evidence="4" type="ORF">C0197_03785</name>
</gene>
<dbReference type="AlphaFoldDB" id="A0A2N7PJP3"/>
<dbReference type="InterPro" id="IPR011611">
    <property type="entry name" value="PfkB_dom"/>
</dbReference>
<protein>
    <submittedName>
        <fullName evidence="4">D-glycero-beta-D-manno-heptose-7-phosphate kinase</fullName>
    </submittedName>
</protein>
<organism evidence="4 5">
    <name type="scientific">Caldimicrobium thiodismutans</name>
    <dbReference type="NCBI Taxonomy" id="1653476"/>
    <lineage>
        <taxon>Bacteria</taxon>
        <taxon>Pseudomonadati</taxon>
        <taxon>Thermodesulfobacteriota</taxon>
        <taxon>Thermodesulfobacteria</taxon>
        <taxon>Thermodesulfobacteriales</taxon>
        <taxon>Thermodesulfobacteriaceae</taxon>
        <taxon>Caldimicrobium</taxon>
    </lineage>
</organism>
<dbReference type="PANTHER" id="PTHR46969:SF1">
    <property type="entry name" value="BIFUNCTIONAL PROTEIN HLDE"/>
    <property type="match status" value="1"/>
</dbReference>
<keyword evidence="2 4" id="KW-0418">Kinase</keyword>
<evidence type="ECO:0000256" key="1">
    <source>
        <dbReference type="ARBA" id="ARBA00022679"/>
    </source>
</evidence>
<accession>A0A2N7PJP3</accession>
<feature type="domain" description="Carbohydrate kinase PfkB" evidence="3">
    <location>
        <begin position="17"/>
        <end position="315"/>
    </location>
</feature>
<dbReference type="EMBL" id="PNIE01000052">
    <property type="protein sequence ID" value="PMP62880.1"/>
    <property type="molecule type" value="Genomic_DNA"/>
</dbReference>
<comment type="caution">
    <text evidence="4">The sequence shown here is derived from an EMBL/GenBank/DDBJ whole genome shotgun (WGS) entry which is preliminary data.</text>
</comment>
<dbReference type="GO" id="GO:0016773">
    <property type="term" value="F:phosphotransferase activity, alcohol group as acceptor"/>
    <property type="evidence" value="ECO:0007669"/>
    <property type="project" value="InterPro"/>
</dbReference>
<dbReference type="GO" id="GO:0033786">
    <property type="term" value="F:heptose-1-phosphate adenylyltransferase activity"/>
    <property type="evidence" value="ECO:0007669"/>
    <property type="project" value="TreeGrafter"/>
</dbReference>
<dbReference type="GO" id="GO:0033785">
    <property type="term" value="F:heptose 7-phosphate kinase activity"/>
    <property type="evidence" value="ECO:0007669"/>
    <property type="project" value="TreeGrafter"/>
</dbReference>
<evidence type="ECO:0000256" key="2">
    <source>
        <dbReference type="ARBA" id="ARBA00022777"/>
    </source>
</evidence>
<dbReference type="PANTHER" id="PTHR46969">
    <property type="entry name" value="BIFUNCTIONAL PROTEIN HLDE"/>
    <property type="match status" value="1"/>
</dbReference>
<reference evidence="4 5" key="1">
    <citation type="submission" date="2018-01" db="EMBL/GenBank/DDBJ databases">
        <title>Metagenomic assembled genomes from two thermal pools in the Uzon Caldera, Kamchatka, Russia.</title>
        <authorList>
            <person name="Wilkins L."/>
            <person name="Ettinger C."/>
        </authorList>
    </citation>
    <scope>NUCLEOTIDE SEQUENCE [LARGE SCALE GENOMIC DNA]</scope>
    <source>
        <strain evidence="4">ZAV-15</strain>
    </source>
</reference>
<dbReference type="SUPFAM" id="SSF53613">
    <property type="entry name" value="Ribokinase-like"/>
    <property type="match status" value="1"/>
</dbReference>
<proteinExistence type="predicted"/>
<dbReference type="InterPro" id="IPR011913">
    <property type="entry name" value="RfaE_dom_I"/>
</dbReference>
<sequence>MVSLPSTSRLKELLSSQKILVVGDLILDRYFWGTVERISPEAPVPVFDLKEITYSLGGSANVAANLWGLKVKAYLMGVVGNDEKGDILINLAKEKGIDTTGILKDPERPTTLKTRIIAQAQQLLRIDREERKPLSSNLRRAFQEIYENLLPQVKGVILSDYAKGMFLHDGFCSWFIQEARRQNRFVMIDPKSADWKKYEGATTITPNLKEFKEVLKRENLEETNFDKASEYLINKYQLDFLVVTLGKDGIYLYEPGKGGLRIPSQAREVYDVSGAGDTVIASLSAFYACNLPLLEVIALANICGGIVVGKVGTQPVTFEELEEFLNSNEGGFYGENNQCQSKGDS</sequence>
<dbReference type="Pfam" id="PF00294">
    <property type="entry name" value="PfkB"/>
    <property type="match status" value="1"/>
</dbReference>
<dbReference type="Proteomes" id="UP000235731">
    <property type="component" value="Unassembled WGS sequence"/>
</dbReference>
<dbReference type="GO" id="GO:0005829">
    <property type="term" value="C:cytosol"/>
    <property type="evidence" value="ECO:0007669"/>
    <property type="project" value="TreeGrafter"/>
</dbReference>
<dbReference type="Gene3D" id="3.40.1190.20">
    <property type="match status" value="1"/>
</dbReference>
<evidence type="ECO:0000313" key="5">
    <source>
        <dbReference type="Proteomes" id="UP000235731"/>
    </source>
</evidence>
<dbReference type="NCBIfam" id="TIGR02198">
    <property type="entry name" value="rfaE_dom_I"/>
    <property type="match status" value="1"/>
</dbReference>
<keyword evidence="1" id="KW-0808">Transferase</keyword>
<evidence type="ECO:0000313" key="4">
    <source>
        <dbReference type="EMBL" id="PMP62880.1"/>
    </source>
</evidence>